<dbReference type="EMBL" id="BMID01000001">
    <property type="protein sequence ID" value="GGA12803.1"/>
    <property type="molecule type" value="Genomic_DNA"/>
</dbReference>
<reference evidence="3" key="1">
    <citation type="journal article" date="2019" name="Int. J. Syst. Evol. Microbiol.">
        <title>The Global Catalogue of Microorganisms (GCM) 10K type strain sequencing project: providing services to taxonomists for standard genome sequencing and annotation.</title>
        <authorList>
            <consortium name="The Broad Institute Genomics Platform"/>
            <consortium name="The Broad Institute Genome Sequencing Center for Infectious Disease"/>
            <person name="Wu L."/>
            <person name="Ma J."/>
        </authorList>
    </citation>
    <scope>NUCLEOTIDE SEQUENCE [LARGE SCALE GENOMIC DNA]</scope>
    <source>
        <strain evidence="3">CGMCC 1.15297</strain>
    </source>
</reference>
<accession>A0ABQ1FGW9</accession>
<evidence type="ECO:0000313" key="3">
    <source>
        <dbReference type="Proteomes" id="UP000603317"/>
    </source>
</evidence>
<gene>
    <name evidence="2" type="ORF">GCM10010923_24430</name>
</gene>
<proteinExistence type="predicted"/>
<organism evidence="2 3">
    <name type="scientific">Blastomonas marina</name>
    <dbReference type="NCBI Taxonomy" id="1867408"/>
    <lineage>
        <taxon>Bacteria</taxon>
        <taxon>Pseudomonadati</taxon>
        <taxon>Pseudomonadota</taxon>
        <taxon>Alphaproteobacteria</taxon>
        <taxon>Sphingomonadales</taxon>
        <taxon>Sphingomonadaceae</taxon>
        <taxon>Blastomonas</taxon>
    </lineage>
</organism>
<feature type="chain" id="PRO_5045636071" description="UrcA family protein" evidence="1">
    <location>
        <begin position="23"/>
        <end position="110"/>
    </location>
</feature>
<protein>
    <recommendedName>
        <fullName evidence="4">UrcA family protein</fullName>
    </recommendedName>
</protein>
<dbReference type="RefSeq" id="WP_188642959.1">
    <property type="nucleotide sequence ID" value="NZ_BMID01000001.1"/>
</dbReference>
<sequence length="110" mass="11825">MKRLMLLLSAALAASVAVPASATDNTRAEERLRGCLSAGSINHPHTELLAAIVAVRALCGVEIKRVRTERVTRARKGLVGRQAERAERQAIRNLNDEIAVAIANFTGLRG</sequence>
<evidence type="ECO:0008006" key="4">
    <source>
        <dbReference type="Google" id="ProtNLM"/>
    </source>
</evidence>
<evidence type="ECO:0000313" key="2">
    <source>
        <dbReference type="EMBL" id="GGA12803.1"/>
    </source>
</evidence>
<comment type="caution">
    <text evidence="2">The sequence shown here is derived from an EMBL/GenBank/DDBJ whole genome shotgun (WGS) entry which is preliminary data.</text>
</comment>
<feature type="signal peptide" evidence="1">
    <location>
        <begin position="1"/>
        <end position="22"/>
    </location>
</feature>
<keyword evidence="1" id="KW-0732">Signal</keyword>
<evidence type="ECO:0000256" key="1">
    <source>
        <dbReference type="SAM" id="SignalP"/>
    </source>
</evidence>
<keyword evidence="3" id="KW-1185">Reference proteome</keyword>
<dbReference type="Proteomes" id="UP000603317">
    <property type="component" value="Unassembled WGS sequence"/>
</dbReference>
<name>A0ABQ1FGW9_9SPHN</name>